<comment type="caution">
    <text evidence="3">The sequence shown here is derived from an EMBL/GenBank/DDBJ whole genome shotgun (WGS) entry which is preliminary data.</text>
</comment>
<dbReference type="AlphaFoldDB" id="A0A640KSE1"/>
<dbReference type="EMBL" id="BLBS01000054">
    <property type="protein sequence ID" value="GET92308.1"/>
    <property type="molecule type" value="Genomic_DNA"/>
</dbReference>
<name>A0A640KSE1_LEITA</name>
<keyword evidence="4" id="KW-1185">Reference proteome</keyword>
<sequence>MLEESTSRSQGGKGGGHEVTGDNAFSRSTLSPGWAPSEASSLHQRWASLTPHRTSMSSSPLLGFSRLHASQMPGHSDEGLRGAGARAPPQSLVRNPRSGVPPPRTSMSRSMLLPSLSHICYPPQGPQAQNSDFPITPTVATIISSSPCHSPTTEQILMSSASSSPSRRPVRLALGAFCMLNAGIAFLFTWMMHRQQISFALTAVKRRWDLKERSNAIFKAGVYYLIIGLVLLIDRLSLTVAVIFQLCVRFLRARAPSILRWLHWCARKVTASRLCGSLLGRLVPHTVIASSENYRGLMLNRVVQPLQSSGASVPPVGAPMGLSSHGLLPRFSGSQLGSSLSYSQTNWMSVSMPDVEVNMRPSSAATTSLNVRRRVS</sequence>
<evidence type="ECO:0000313" key="3">
    <source>
        <dbReference type="EMBL" id="GET92308.1"/>
    </source>
</evidence>
<accession>A0A640KSE1</accession>
<keyword evidence="2" id="KW-0812">Transmembrane</keyword>
<evidence type="ECO:0000256" key="2">
    <source>
        <dbReference type="SAM" id="Phobius"/>
    </source>
</evidence>
<keyword evidence="2" id="KW-1133">Transmembrane helix</keyword>
<feature type="region of interest" description="Disordered" evidence="1">
    <location>
        <begin position="69"/>
        <end position="106"/>
    </location>
</feature>
<proteinExistence type="predicted"/>
<dbReference type="VEuPathDB" id="TriTrypDB:LtaPh_3423600"/>
<feature type="transmembrane region" description="Helical" evidence="2">
    <location>
        <begin position="172"/>
        <end position="192"/>
    </location>
</feature>
<dbReference type="Proteomes" id="UP000419144">
    <property type="component" value="Unassembled WGS sequence"/>
</dbReference>
<reference evidence="3" key="1">
    <citation type="submission" date="2019-11" db="EMBL/GenBank/DDBJ databases">
        <title>Leishmania tarentolae CDS.</title>
        <authorList>
            <person name="Goto Y."/>
            <person name="Yamagishi J."/>
        </authorList>
    </citation>
    <scope>NUCLEOTIDE SEQUENCE [LARGE SCALE GENOMIC DNA]</scope>
    <source>
        <strain evidence="3">Parrot Tar II</strain>
    </source>
</reference>
<dbReference type="PANTHER" id="PTHR39668:SF2">
    <property type="match status" value="1"/>
</dbReference>
<evidence type="ECO:0000313" key="4">
    <source>
        <dbReference type="Proteomes" id="UP000419144"/>
    </source>
</evidence>
<feature type="region of interest" description="Disordered" evidence="1">
    <location>
        <begin position="1"/>
        <end position="46"/>
    </location>
</feature>
<dbReference type="OrthoDB" id="267606at2759"/>
<keyword evidence="2" id="KW-0472">Membrane</keyword>
<dbReference type="PANTHER" id="PTHR39668">
    <property type="entry name" value="HYPOTHETICAL TRANSMEMBRANE PROTEIN L6586.03-RELATED"/>
    <property type="match status" value="1"/>
</dbReference>
<organism evidence="3 4">
    <name type="scientific">Leishmania tarentolae</name>
    <name type="common">Sauroleishmania tarentolae</name>
    <dbReference type="NCBI Taxonomy" id="5689"/>
    <lineage>
        <taxon>Eukaryota</taxon>
        <taxon>Discoba</taxon>
        <taxon>Euglenozoa</taxon>
        <taxon>Kinetoplastea</taxon>
        <taxon>Metakinetoplastina</taxon>
        <taxon>Trypanosomatida</taxon>
        <taxon>Trypanosomatidae</taxon>
        <taxon>Leishmaniinae</taxon>
        <taxon>Leishmania</taxon>
        <taxon>lizard Leishmania</taxon>
    </lineage>
</organism>
<feature type="transmembrane region" description="Helical" evidence="2">
    <location>
        <begin position="222"/>
        <end position="251"/>
    </location>
</feature>
<protein>
    <submittedName>
        <fullName evidence="3">Uncharacterized protein</fullName>
    </submittedName>
</protein>
<evidence type="ECO:0000256" key="1">
    <source>
        <dbReference type="SAM" id="MobiDB-lite"/>
    </source>
</evidence>
<gene>
    <name evidence="3" type="ORF">LtaPh_3423600</name>
</gene>